<protein>
    <submittedName>
        <fullName evidence="1">Uncharacterized protein</fullName>
    </submittedName>
</protein>
<evidence type="ECO:0000313" key="1">
    <source>
        <dbReference type="EMBL" id="CAK5110585.1"/>
    </source>
</evidence>
<reference evidence="1" key="1">
    <citation type="submission" date="2023-11" db="EMBL/GenBank/DDBJ databases">
        <authorList>
            <person name="Poullet M."/>
        </authorList>
    </citation>
    <scope>NUCLEOTIDE SEQUENCE</scope>
    <source>
        <strain evidence="1">E1834</strain>
    </source>
</reference>
<dbReference type="Proteomes" id="UP001497535">
    <property type="component" value="Unassembled WGS sequence"/>
</dbReference>
<organism evidence="1 2">
    <name type="scientific">Meloidogyne enterolobii</name>
    <name type="common">Root-knot nematode worm</name>
    <name type="synonym">Meloidogyne mayaguensis</name>
    <dbReference type="NCBI Taxonomy" id="390850"/>
    <lineage>
        <taxon>Eukaryota</taxon>
        <taxon>Metazoa</taxon>
        <taxon>Ecdysozoa</taxon>
        <taxon>Nematoda</taxon>
        <taxon>Chromadorea</taxon>
        <taxon>Rhabditida</taxon>
        <taxon>Tylenchina</taxon>
        <taxon>Tylenchomorpha</taxon>
        <taxon>Tylenchoidea</taxon>
        <taxon>Meloidogynidae</taxon>
        <taxon>Meloidogyninae</taxon>
        <taxon>Meloidogyne</taxon>
    </lineage>
</organism>
<dbReference type="EMBL" id="CAVMJV010000136">
    <property type="protein sequence ID" value="CAK5110585.1"/>
    <property type="molecule type" value="Genomic_DNA"/>
</dbReference>
<sequence length="164" mass="18660">MANQLGNLLLSSAPGETLFTAAHRELRSSEEWKSSTKRETFSLLNQELDRLLKTAPANKAEDWKKEFANFKSLFIRFLRARTVIDWKEVRPLQEELIIPYAQLNMVRGQKEIVRELLSSLVVVKLNGGLGTSMGCKGPKSMISVRNDLTFLDLTLQQIQVLNKI</sequence>
<proteinExistence type="predicted"/>
<keyword evidence="2" id="KW-1185">Reference proteome</keyword>
<evidence type="ECO:0000313" key="2">
    <source>
        <dbReference type="Proteomes" id="UP001497535"/>
    </source>
</evidence>
<name>A0ACB1AWU1_MELEN</name>
<accession>A0ACB1AWU1</accession>
<gene>
    <name evidence="1" type="ORF">MENTE1834_LOCUS44464</name>
</gene>
<comment type="caution">
    <text evidence="1">The sequence shown here is derived from an EMBL/GenBank/DDBJ whole genome shotgun (WGS) entry which is preliminary data.</text>
</comment>